<reference evidence="3 4" key="1">
    <citation type="submission" date="2018-09" db="EMBL/GenBank/DDBJ databases">
        <title>Genomic investigation of the strawberry pathogen Phytophthora fragariae indicates pathogenicity is determined by transcriptional variation in three key races.</title>
        <authorList>
            <person name="Adams T.M."/>
            <person name="Armitage A.D."/>
            <person name="Sobczyk M.K."/>
            <person name="Bates H.J."/>
            <person name="Dunwell J.M."/>
            <person name="Nellist C.F."/>
            <person name="Harrison R.J."/>
        </authorList>
    </citation>
    <scope>NUCLEOTIDE SEQUENCE [LARGE SCALE GENOMIC DNA]</scope>
    <source>
        <strain evidence="2 4">NOV-77</strain>
        <strain evidence="1 3">SCRP245</strain>
    </source>
</reference>
<evidence type="ECO:0000313" key="4">
    <source>
        <dbReference type="Proteomes" id="UP000486351"/>
    </source>
</evidence>
<evidence type="ECO:0000313" key="3">
    <source>
        <dbReference type="Proteomes" id="UP000460718"/>
    </source>
</evidence>
<protein>
    <submittedName>
        <fullName evidence="1">Uncharacterized protein</fullName>
    </submittedName>
</protein>
<feature type="non-terminal residue" evidence="1">
    <location>
        <position position="1"/>
    </location>
</feature>
<dbReference type="EMBL" id="QXFW01010460">
    <property type="protein sequence ID" value="KAE8952822.1"/>
    <property type="molecule type" value="Genomic_DNA"/>
</dbReference>
<sequence length="19" mass="2107">PVLVRMQVEMQDVYNAAGS</sequence>
<dbReference type="Proteomes" id="UP000486351">
    <property type="component" value="Unassembled WGS sequence"/>
</dbReference>
<accession>A0A6A3G651</accession>
<comment type="caution">
    <text evidence="1">The sequence shown here is derived from an EMBL/GenBank/DDBJ whole genome shotgun (WGS) entry which is preliminary data.</text>
</comment>
<dbReference type="AlphaFoldDB" id="A0A6A3G651"/>
<name>A0A6A3G651_9STRA</name>
<proteinExistence type="predicted"/>
<gene>
    <name evidence="2" type="ORF">PF008_g32961</name>
    <name evidence="1" type="ORF">PF011_g32589</name>
</gene>
<evidence type="ECO:0000313" key="2">
    <source>
        <dbReference type="EMBL" id="KAE9260989.1"/>
    </source>
</evidence>
<organism evidence="1 3">
    <name type="scientific">Phytophthora fragariae</name>
    <dbReference type="NCBI Taxonomy" id="53985"/>
    <lineage>
        <taxon>Eukaryota</taxon>
        <taxon>Sar</taxon>
        <taxon>Stramenopiles</taxon>
        <taxon>Oomycota</taxon>
        <taxon>Peronosporomycetes</taxon>
        <taxon>Peronosporales</taxon>
        <taxon>Peronosporaceae</taxon>
        <taxon>Phytophthora</taxon>
    </lineage>
</organism>
<dbReference type="Proteomes" id="UP000460718">
    <property type="component" value="Unassembled WGS sequence"/>
</dbReference>
<dbReference type="EMBL" id="QXFY01010639">
    <property type="protein sequence ID" value="KAE9260989.1"/>
    <property type="molecule type" value="Genomic_DNA"/>
</dbReference>
<evidence type="ECO:0000313" key="1">
    <source>
        <dbReference type="EMBL" id="KAE8952822.1"/>
    </source>
</evidence>